<dbReference type="Gene3D" id="2.30.29.30">
    <property type="entry name" value="Pleckstrin-homology domain (PH domain)/Phosphotyrosine-binding domain (PTB)"/>
    <property type="match status" value="1"/>
</dbReference>
<dbReference type="HOGENOM" id="CLU_004627_1_0_1"/>
<evidence type="ECO:0000313" key="15">
    <source>
        <dbReference type="EMBL" id="KCZ82075.1"/>
    </source>
</evidence>
<keyword evidence="8 10" id="KW-0234">DNA repair</keyword>
<proteinExistence type="inferred from homology"/>
<dbReference type="SMART" id="SM01287">
    <property type="entry name" value="Rtt106"/>
    <property type="match status" value="1"/>
</dbReference>
<evidence type="ECO:0000256" key="2">
    <source>
        <dbReference type="ARBA" id="ARBA00022454"/>
    </source>
</evidence>
<keyword evidence="16" id="KW-1185">Reference proteome</keyword>
<dbReference type="GO" id="GO:0006368">
    <property type="term" value="P:transcription elongation by RNA polymerase II"/>
    <property type="evidence" value="ECO:0007669"/>
    <property type="project" value="TreeGrafter"/>
</dbReference>
<organism evidence="15 16">
    <name type="scientific">Anncaliia algerae PRA339</name>
    <dbReference type="NCBI Taxonomy" id="1288291"/>
    <lineage>
        <taxon>Eukaryota</taxon>
        <taxon>Fungi</taxon>
        <taxon>Fungi incertae sedis</taxon>
        <taxon>Microsporidia</taxon>
        <taxon>Tubulinosematoidea</taxon>
        <taxon>Tubulinosematidae</taxon>
        <taxon>Anncaliia</taxon>
    </lineage>
</organism>
<comment type="subcellular location">
    <subcellularLocation>
        <location evidence="10">Nucleus</location>
    </subcellularLocation>
    <subcellularLocation>
        <location evidence="10">Chromosome</location>
    </subcellularLocation>
</comment>
<dbReference type="GO" id="GO:0035101">
    <property type="term" value="C:FACT complex"/>
    <property type="evidence" value="ECO:0007669"/>
    <property type="project" value="UniProtKB-UniRule"/>
</dbReference>
<evidence type="ECO:0000256" key="11">
    <source>
        <dbReference type="SAM" id="MobiDB-lite"/>
    </source>
</evidence>
<dbReference type="InterPro" id="IPR013953">
    <property type="entry name" value="FACT_SPT16_M"/>
</dbReference>
<dbReference type="Gene3D" id="3.40.350.10">
    <property type="entry name" value="Creatinase/prolidase N-terminal domain"/>
    <property type="match status" value="1"/>
</dbReference>
<dbReference type="Pfam" id="PF08512">
    <property type="entry name" value="Rttp106-like_middle"/>
    <property type="match status" value="1"/>
</dbReference>
<dbReference type="PANTHER" id="PTHR13980">
    <property type="entry name" value="CDC68 RELATED"/>
    <property type="match status" value="1"/>
</dbReference>
<dbReference type="InterPro" id="IPR011993">
    <property type="entry name" value="PH-like_dom_sf"/>
</dbReference>
<reference evidence="16" key="1">
    <citation type="submission" date="2013-02" db="EMBL/GenBank/DDBJ databases">
        <authorList>
            <consortium name="The Broad Institute Genome Sequencing Platform"/>
            <person name="Cuomo C."/>
            <person name="Becnel J."/>
            <person name="Sanscrainte N."/>
            <person name="Walker B."/>
            <person name="Young S.K."/>
            <person name="Zeng Q."/>
            <person name="Gargeya S."/>
            <person name="Fitzgerald M."/>
            <person name="Haas B."/>
            <person name="Abouelleil A."/>
            <person name="Alvarado L."/>
            <person name="Arachchi H.M."/>
            <person name="Berlin A.M."/>
            <person name="Chapman S.B."/>
            <person name="Dewar J."/>
            <person name="Goldberg J."/>
            <person name="Griggs A."/>
            <person name="Gujja S."/>
            <person name="Hansen M."/>
            <person name="Howarth C."/>
            <person name="Imamovic A."/>
            <person name="Larimer J."/>
            <person name="McCowan C."/>
            <person name="Murphy C."/>
            <person name="Neiman D."/>
            <person name="Pearson M."/>
            <person name="Priest M."/>
            <person name="Roberts A."/>
            <person name="Saif S."/>
            <person name="Shea T."/>
            <person name="Sisk P."/>
            <person name="Sykes S."/>
            <person name="Wortman J."/>
            <person name="Nusbaum C."/>
            <person name="Birren B."/>
        </authorList>
    </citation>
    <scope>NUCLEOTIDE SEQUENCE [LARGE SCALE GENOMIC DNA]</scope>
    <source>
        <strain evidence="16">PRA339</strain>
    </source>
</reference>
<dbReference type="Gene3D" id="2.30.29.150">
    <property type="match status" value="1"/>
</dbReference>
<evidence type="ECO:0000256" key="4">
    <source>
        <dbReference type="ARBA" id="ARBA00022763"/>
    </source>
</evidence>
<dbReference type="Pfam" id="PF24824">
    <property type="entry name" value="PH_SPT16"/>
    <property type="match status" value="1"/>
</dbReference>
<keyword evidence="3 10" id="KW-0235">DNA replication</keyword>
<dbReference type="GO" id="GO:0031491">
    <property type="term" value="F:nucleosome binding"/>
    <property type="evidence" value="ECO:0007669"/>
    <property type="project" value="TreeGrafter"/>
</dbReference>
<keyword evidence="9 10" id="KW-0539">Nucleus</keyword>
<dbReference type="FunFam" id="2.30.29.30:FF:000017">
    <property type="entry name" value="FACT complex subunit SPT16"/>
    <property type="match status" value="1"/>
</dbReference>
<feature type="domain" description="FACT complex subunit SPT16 middle" evidence="13">
    <location>
        <begin position="441"/>
        <end position="583"/>
    </location>
</feature>
<evidence type="ECO:0000256" key="7">
    <source>
        <dbReference type="ARBA" id="ARBA00023163"/>
    </source>
</evidence>
<dbReference type="Proteomes" id="UP000030655">
    <property type="component" value="Unassembled WGS sequence"/>
</dbReference>
<keyword evidence="7 10" id="KW-0804">Transcription</keyword>
<keyword evidence="6" id="KW-0175">Coiled coil</keyword>
<reference evidence="15 16" key="2">
    <citation type="submission" date="2014-03" db="EMBL/GenBank/DDBJ databases">
        <title>The Genome Sequence of Anncaliia algerae insect isolate PRA339.</title>
        <authorList>
            <consortium name="The Broad Institute Genome Sequencing Platform"/>
            <consortium name="The Broad Institute Genome Sequencing Center for Infectious Disease"/>
            <person name="Cuomo C."/>
            <person name="Becnel J."/>
            <person name="Sanscrainte N."/>
            <person name="Walker B."/>
            <person name="Young S.K."/>
            <person name="Zeng Q."/>
            <person name="Gargeya S."/>
            <person name="Fitzgerald M."/>
            <person name="Haas B."/>
            <person name="Abouelleil A."/>
            <person name="Alvarado L."/>
            <person name="Arachchi H.M."/>
            <person name="Berlin A.M."/>
            <person name="Chapman S.B."/>
            <person name="Dewar J."/>
            <person name="Goldberg J."/>
            <person name="Griggs A."/>
            <person name="Gujja S."/>
            <person name="Hansen M."/>
            <person name="Howarth C."/>
            <person name="Imamovic A."/>
            <person name="Larimer J."/>
            <person name="McCowan C."/>
            <person name="Murphy C."/>
            <person name="Neiman D."/>
            <person name="Pearson M."/>
            <person name="Priest M."/>
            <person name="Roberts A."/>
            <person name="Saif S."/>
            <person name="Shea T."/>
            <person name="Sisk P."/>
            <person name="Sykes S."/>
            <person name="Wortman J."/>
            <person name="Nusbaum C."/>
            <person name="Birren B."/>
        </authorList>
    </citation>
    <scope>NUCLEOTIDE SEQUENCE [LARGE SCALE GENOMIC DNA]</scope>
    <source>
        <strain evidence="15 16">PRA339</strain>
    </source>
</reference>
<evidence type="ECO:0000256" key="6">
    <source>
        <dbReference type="ARBA" id="ARBA00023054"/>
    </source>
</evidence>
<dbReference type="Pfam" id="PF08644">
    <property type="entry name" value="SPT16"/>
    <property type="match status" value="1"/>
</dbReference>
<evidence type="ECO:0000256" key="5">
    <source>
        <dbReference type="ARBA" id="ARBA00023015"/>
    </source>
</evidence>
<evidence type="ECO:0000256" key="9">
    <source>
        <dbReference type="ARBA" id="ARBA00023242"/>
    </source>
</evidence>
<dbReference type="Pfam" id="PF14826">
    <property type="entry name" value="FACT-Spt16_Nlob"/>
    <property type="match status" value="1"/>
</dbReference>
<evidence type="ECO:0000259" key="13">
    <source>
        <dbReference type="SMART" id="SM01286"/>
    </source>
</evidence>
<keyword evidence="2 10" id="KW-0158">Chromosome</keyword>
<evidence type="ECO:0000256" key="8">
    <source>
        <dbReference type="ARBA" id="ARBA00023204"/>
    </source>
</evidence>
<feature type="region of interest" description="Disordered" evidence="11">
    <location>
        <begin position="816"/>
        <end position="879"/>
    </location>
</feature>
<dbReference type="InterPro" id="IPR029148">
    <property type="entry name" value="FACT-SPT16_Nlobe"/>
</dbReference>
<feature type="domain" description="Histone chaperone RTT106/FACT complex subunit SPT16-like middle" evidence="14">
    <location>
        <begin position="692"/>
        <end position="782"/>
    </location>
</feature>
<dbReference type="EMBL" id="KK365133">
    <property type="protein sequence ID" value="KCZ82075.1"/>
    <property type="molecule type" value="Genomic_DNA"/>
</dbReference>
<comment type="function">
    <text evidence="10">Component of the FACT complex, a general chromatin factor that acts to reorganize nucleosomes. The FACT complex is involved in multiple processes that require DNA as a template such as mRNA elongation, DNA replication and DNA repair. During transcription elongation the FACT complex acts as a histone chaperone that both destabilizes and restores nucleosomal structure. It facilitates the passage of RNA polymerase II and transcription by promoting the dissociation of one histone H2A-H2B dimer from the nucleosome, then subsequently promotes the reestablishment of the nucleosome following the passage of RNA polymerase II.</text>
</comment>
<gene>
    <name evidence="15" type="ORF">H312_00558</name>
</gene>
<comment type="similarity">
    <text evidence="1 10">Belongs to the peptidase M24 family. SPT16 subfamily.</text>
</comment>
<dbReference type="OrthoDB" id="10251642at2759"/>
<protein>
    <recommendedName>
        <fullName evidence="10">FACT complex subunit</fullName>
    </recommendedName>
</protein>
<dbReference type="InterPro" id="IPR013719">
    <property type="entry name" value="RTT106/SPT16-like_middle_dom"/>
</dbReference>
<dbReference type="AlphaFoldDB" id="A0A059F4I1"/>
<dbReference type="GO" id="GO:0006260">
    <property type="term" value="P:DNA replication"/>
    <property type="evidence" value="ECO:0007669"/>
    <property type="project" value="UniProtKB-KW"/>
</dbReference>
<dbReference type="GO" id="GO:0006281">
    <property type="term" value="P:DNA repair"/>
    <property type="evidence" value="ECO:0007669"/>
    <property type="project" value="UniProtKB-UniRule"/>
</dbReference>
<feature type="domain" description="FACT complex subunit SPT16 N-terminal lobe" evidence="12">
    <location>
        <begin position="6"/>
        <end position="140"/>
    </location>
</feature>
<dbReference type="Pfam" id="PF00557">
    <property type="entry name" value="Peptidase_M24"/>
    <property type="match status" value="1"/>
</dbReference>
<dbReference type="InterPro" id="IPR000994">
    <property type="entry name" value="Pept_M24"/>
</dbReference>
<feature type="compositionally biased region" description="Acidic residues" evidence="11">
    <location>
        <begin position="816"/>
        <end position="871"/>
    </location>
</feature>
<evidence type="ECO:0000256" key="10">
    <source>
        <dbReference type="RuleBase" id="RU367052"/>
    </source>
</evidence>
<dbReference type="SMART" id="SM01285">
    <property type="entry name" value="FACT-Spt16_Nlob"/>
    <property type="match status" value="1"/>
</dbReference>
<keyword evidence="4 10" id="KW-0227">DNA damage</keyword>
<dbReference type="STRING" id="1288291.A0A059F4I1"/>
<dbReference type="Gene3D" id="2.30.29.210">
    <property type="entry name" value="FACT complex subunit Spt16p/Cdc68p"/>
    <property type="match status" value="1"/>
</dbReference>
<keyword evidence="5 10" id="KW-0805">Transcription regulation</keyword>
<sequence>MSGISIDVVKFKNNLCNLRSFITTPLFVILGKSSDVEVSNMNSAVFLYLFGYEFPETILLISKEEFLCVTSLKKSVLLSPIKNDISIIIRQKDNSNGKQIQEQIKKMSNTFSILDKENIKGDFSEYYMDNLNFIDSSDIFLKLFLYKKEEDIFRAKKASLSANNILDRATKFIENIHKNNPTHEEIQQRIEDFLGDEKENDKLEFSYPPFVQSGNLIDTNELYYANQNNSFISFDNLVVKLGLRYERINVEIGRTFLSSNEKIFSRMKDLYSIQERIINFINECKEIGRINEFLKEFSSILTNQDIIFSTGLNLKERLIEDLRSGMVIVINLETVIDKKVLVLTDTFYLKNSELIFLTKKSEPLTFKAEKKAIGLRTKRREQDIEKNLRMAEHQKILLDKLIEEMVSFYKVNVNEEKEEILEKKIYIPYKKESLVPRKNKMLVDKKNEALIIPIFDFCVPFHISLVKNFTKTILDESGVIQVNFKNEIKKVFNENKKVDQLKSISYTAPAFFIEELANQITDLKKYFSQKEQSKDAEIVEQGALKEKAGRKVVLHECLIRAETRTALKNKVNNLELHENGFKFAEIEILLSNIKHIFFSEGSPEEKTIIHFHLINPIMINNKKTQNIQFFKQLTNKTSHDTSKINDEYTEFLLEQEMEEKSKKINNEFKLFVKEIENSLSIKVEVFYKNKCFYGVPFKENIPVSMTQECIVYLNEPPYLVITLSEVEIVNFERVILGLKTSDVVFVFKDKKKAPITIMSISADSIQDLKEFLDSKNVIFLETRVNIQWTNLIKTIMEDPLSFYENNAWYELLNPEMSEESESSTDLDETSFEEDSPEEDDEESDSGFAEEEEEESTFEEESEEESSEESDEYEYKRRKR</sequence>
<evidence type="ECO:0000256" key="3">
    <source>
        <dbReference type="ARBA" id="ARBA00022705"/>
    </source>
</evidence>
<dbReference type="PANTHER" id="PTHR13980:SF15">
    <property type="entry name" value="FACT COMPLEX SUBUNIT SPT16"/>
    <property type="match status" value="1"/>
</dbReference>
<evidence type="ECO:0000259" key="14">
    <source>
        <dbReference type="SMART" id="SM01287"/>
    </source>
</evidence>
<dbReference type="SMART" id="SM01286">
    <property type="entry name" value="SPT16"/>
    <property type="match status" value="1"/>
</dbReference>
<dbReference type="InterPro" id="IPR029149">
    <property type="entry name" value="Creatin/AminoP/Spt16_N"/>
</dbReference>
<evidence type="ECO:0000313" key="16">
    <source>
        <dbReference type="Proteomes" id="UP000030655"/>
    </source>
</evidence>
<dbReference type="InterPro" id="IPR036005">
    <property type="entry name" value="Creatinase/aminopeptidase-like"/>
</dbReference>
<evidence type="ECO:0000256" key="1">
    <source>
        <dbReference type="ARBA" id="ARBA00010779"/>
    </source>
</evidence>
<dbReference type="InterPro" id="IPR040258">
    <property type="entry name" value="Spt16"/>
</dbReference>
<dbReference type="VEuPathDB" id="MicrosporidiaDB:H312_00558"/>
<accession>A0A059F4I1</accession>
<name>A0A059F4I1_9MICR</name>
<evidence type="ECO:0000259" key="12">
    <source>
        <dbReference type="SMART" id="SM01285"/>
    </source>
</evidence>
<dbReference type="Gene3D" id="3.90.230.10">
    <property type="entry name" value="Creatinase/methionine aminopeptidase superfamily"/>
    <property type="match status" value="1"/>
</dbReference>
<comment type="subunit">
    <text evidence="10">Component of the FACT complex.</text>
</comment>
<dbReference type="InterPro" id="IPR056595">
    <property type="entry name" value="Fact-SPT16_PH"/>
</dbReference>